<name>A0A9Q0MQ65_9DIPT</name>
<evidence type="ECO:0000313" key="2">
    <source>
        <dbReference type="Proteomes" id="UP001151699"/>
    </source>
</evidence>
<protein>
    <submittedName>
        <fullName evidence="1">Uncharacterized protein</fullName>
    </submittedName>
</protein>
<gene>
    <name evidence="1" type="ORF">Bhyg_13460</name>
</gene>
<evidence type="ECO:0000313" key="1">
    <source>
        <dbReference type="EMBL" id="KAJ6634879.1"/>
    </source>
</evidence>
<keyword evidence="2" id="KW-1185">Reference proteome</keyword>
<dbReference type="AlphaFoldDB" id="A0A9Q0MQ65"/>
<organism evidence="1 2">
    <name type="scientific">Pseudolycoriella hygida</name>
    <dbReference type="NCBI Taxonomy" id="35572"/>
    <lineage>
        <taxon>Eukaryota</taxon>
        <taxon>Metazoa</taxon>
        <taxon>Ecdysozoa</taxon>
        <taxon>Arthropoda</taxon>
        <taxon>Hexapoda</taxon>
        <taxon>Insecta</taxon>
        <taxon>Pterygota</taxon>
        <taxon>Neoptera</taxon>
        <taxon>Endopterygota</taxon>
        <taxon>Diptera</taxon>
        <taxon>Nematocera</taxon>
        <taxon>Sciaroidea</taxon>
        <taxon>Sciaridae</taxon>
        <taxon>Pseudolycoriella</taxon>
    </lineage>
</organism>
<reference evidence="1" key="1">
    <citation type="submission" date="2022-07" db="EMBL/GenBank/DDBJ databases">
        <authorList>
            <person name="Trinca V."/>
            <person name="Uliana J.V.C."/>
            <person name="Torres T.T."/>
            <person name="Ward R.J."/>
            <person name="Monesi N."/>
        </authorList>
    </citation>
    <scope>NUCLEOTIDE SEQUENCE</scope>
    <source>
        <strain evidence="1">HSMRA1968</strain>
        <tissue evidence="1">Whole embryos</tissue>
    </source>
</reference>
<proteinExistence type="predicted"/>
<accession>A0A9Q0MQ65</accession>
<comment type="caution">
    <text evidence="1">The sequence shown here is derived from an EMBL/GenBank/DDBJ whole genome shotgun (WGS) entry which is preliminary data.</text>
</comment>
<dbReference type="Proteomes" id="UP001151699">
    <property type="component" value="Chromosome C"/>
</dbReference>
<dbReference type="EMBL" id="WJQU01000004">
    <property type="protein sequence ID" value="KAJ6634879.1"/>
    <property type="molecule type" value="Genomic_DNA"/>
</dbReference>
<sequence length="147" mass="17304">MTPSPGFGNTQLQKILAVIYFGGSHLNDTLRKTYSFRMPIIKHFTQIQQKRLPPDFLIRKICKKNSQKITPKITFQFYLYQQSATFDMKLENAPVIRYVIMRFKNHKQKRRSLVYLYHQTVDANVQKNGMSAVNTFFYSLNFLCPAL</sequence>